<proteinExistence type="predicted"/>
<keyword evidence="3" id="KW-1185">Reference proteome</keyword>
<evidence type="ECO:0000256" key="1">
    <source>
        <dbReference type="SAM" id="MobiDB-lite"/>
    </source>
</evidence>
<reference evidence="2 3" key="1">
    <citation type="journal article" date="2016" name="BMC Genomics">
        <title>Comparative genomic and transcriptomic analyses of the Fuzhuan brick tea-fermentation fungus Aspergillus cristatus.</title>
        <authorList>
            <person name="Ge Y."/>
            <person name="Wang Y."/>
            <person name="Liu Y."/>
            <person name="Tan Y."/>
            <person name="Ren X."/>
            <person name="Zhang X."/>
            <person name="Hyde K.D."/>
            <person name="Liu Y."/>
            <person name="Liu Z."/>
        </authorList>
    </citation>
    <scope>NUCLEOTIDE SEQUENCE [LARGE SCALE GENOMIC DNA]</scope>
    <source>
        <strain evidence="2 3">GZAAS20.1005</strain>
    </source>
</reference>
<dbReference type="EMBL" id="JXNT01000001">
    <property type="protein sequence ID" value="ODM23799.1"/>
    <property type="molecule type" value="Genomic_DNA"/>
</dbReference>
<feature type="region of interest" description="Disordered" evidence="1">
    <location>
        <begin position="1"/>
        <end position="20"/>
    </location>
</feature>
<feature type="compositionally biased region" description="Basic and acidic residues" evidence="1">
    <location>
        <begin position="11"/>
        <end position="20"/>
    </location>
</feature>
<dbReference type="GO" id="GO:0008270">
    <property type="term" value="F:zinc ion binding"/>
    <property type="evidence" value="ECO:0007669"/>
    <property type="project" value="InterPro"/>
</dbReference>
<dbReference type="OrthoDB" id="4368839at2759"/>
<evidence type="ECO:0000313" key="2">
    <source>
        <dbReference type="EMBL" id="ODM23799.1"/>
    </source>
</evidence>
<feature type="compositionally biased region" description="Low complexity" evidence="1">
    <location>
        <begin position="184"/>
        <end position="198"/>
    </location>
</feature>
<dbReference type="InterPro" id="IPR036875">
    <property type="entry name" value="Znf_CCHC_sf"/>
</dbReference>
<evidence type="ECO:0008006" key="4">
    <source>
        <dbReference type="Google" id="ProtNLM"/>
    </source>
</evidence>
<organism evidence="2 3">
    <name type="scientific">Aspergillus cristatus</name>
    <name type="common">Chinese Fuzhuan brick tea-fermentation fungus</name>
    <name type="synonym">Eurotium cristatum</name>
    <dbReference type="NCBI Taxonomy" id="573508"/>
    <lineage>
        <taxon>Eukaryota</taxon>
        <taxon>Fungi</taxon>
        <taxon>Dikarya</taxon>
        <taxon>Ascomycota</taxon>
        <taxon>Pezizomycotina</taxon>
        <taxon>Eurotiomycetes</taxon>
        <taxon>Eurotiomycetidae</taxon>
        <taxon>Eurotiales</taxon>
        <taxon>Aspergillaceae</taxon>
        <taxon>Aspergillus</taxon>
        <taxon>Aspergillus subgen. Aspergillus</taxon>
    </lineage>
</organism>
<evidence type="ECO:0000313" key="3">
    <source>
        <dbReference type="Proteomes" id="UP000094569"/>
    </source>
</evidence>
<dbReference type="SUPFAM" id="SSF57756">
    <property type="entry name" value="Retrovirus zinc finger-like domains"/>
    <property type="match status" value="1"/>
</dbReference>
<name>A0A1E3BS72_ASPCR</name>
<gene>
    <name evidence="2" type="ORF">SI65_01388</name>
</gene>
<protein>
    <recommendedName>
        <fullName evidence="4">CCHC-type domain-containing protein</fullName>
    </recommendedName>
</protein>
<feature type="region of interest" description="Disordered" evidence="1">
    <location>
        <begin position="68"/>
        <end position="113"/>
    </location>
</feature>
<comment type="caution">
    <text evidence="2">The sequence shown here is derived from an EMBL/GenBank/DDBJ whole genome shotgun (WGS) entry which is preliminary data.</text>
</comment>
<accession>A0A1E3BS72</accession>
<dbReference type="AlphaFoldDB" id="A0A1E3BS72"/>
<feature type="compositionally biased region" description="Low complexity" evidence="1">
    <location>
        <begin position="91"/>
        <end position="102"/>
    </location>
</feature>
<dbReference type="Proteomes" id="UP000094569">
    <property type="component" value="Unassembled WGS sequence"/>
</dbReference>
<feature type="region of interest" description="Disordered" evidence="1">
    <location>
        <begin position="184"/>
        <end position="205"/>
    </location>
</feature>
<dbReference type="GO" id="GO:0003676">
    <property type="term" value="F:nucleic acid binding"/>
    <property type="evidence" value="ECO:0007669"/>
    <property type="project" value="InterPro"/>
</dbReference>
<dbReference type="VEuPathDB" id="FungiDB:SI65_01388"/>
<sequence>MYDLQGLIETDVPRPEPGEPKYHRWAALSIKVGYWLKKYLESEIYDKLPADVAYADDVIRAVEALVPGSRDSTPTASECSRPAPVREPLHPQTQTQTQPKTQGLRNQSQKNIDPVTPNGNCLYCDEAGHGTADCPYLCPIKRGHSWRPSAPLWYLDPYKHGILWEQTRLEQPRFTSAGANRLGASVATSTSAAATGAAPSDPGRMDYFDCADD</sequence>